<evidence type="ECO:0000313" key="2">
    <source>
        <dbReference type="Proteomes" id="UP000821845"/>
    </source>
</evidence>
<keyword evidence="2" id="KW-1185">Reference proteome</keyword>
<name>A0ACB7T3B3_HYAAI</name>
<evidence type="ECO:0000313" key="1">
    <source>
        <dbReference type="EMBL" id="KAH6940751.1"/>
    </source>
</evidence>
<comment type="caution">
    <text evidence="1">The sequence shown here is derived from an EMBL/GenBank/DDBJ whole genome shotgun (WGS) entry which is preliminary data.</text>
</comment>
<dbReference type="Proteomes" id="UP000821845">
    <property type="component" value="Chromosome 11"/>
</dbReference>
<reference evidence="1" key="1">
    <citation type="submission" date="2020-05" db="EMBL/GenBank/DDBJ databases">
        <title>Large-scale comparative analyses of tick genomes elucidate their genetic diversity and vector capacities.</title>
        <authorList>
            <person name="Jia N."/>
            <person name="Wang J."/>
            <person name="Shi W."/>
            <person name="Du L."/>
            <person name="Sun Y."/>
            <person name="Zhan W."/>
            <person name="Jiang J."/>
            <person name="Wang Q."/>
            <person name="Zhang B."/>
            <person name="Ji P."/>
            <person name="Sakyi L.B."/>
            <person name="Cui X."/>
            <person name="Yuan T."/>
            <person name="Jiang B."/>
            <person name="Yang W."/>
            <person name="Lam T.T.-Y."/>
            <person name="Chang Q."/>
            <person name="Ding S."/>
            <person name="Wang X."/>
            <person name="Zhu J."/>
            <person name="Ruan X."/>
            <person name="Zhao L."/>
            <person name="Wei J."/>
            <person name="Que T."/>
            <person name="Du C."/>
            <person name="Cheng J."/>
            <person name="Dai P."/>
            <person name="Han X."/>
            <person name="Huang E."/>
            <person name="Gao Y."/>
            <person name="Liu J."/>
            <person name="Shao H."/>
            <person name="Ye R."/>
            <person name="Li L."/>
            <person name="Wei W."/>
            <person name="Wang X."/>
            <person name="Wang C."/>
            <person name="Yang T."/>
            <person name="Huo Q."/>
            <person name="Li W."/>
            <person name="Guo W."/>
            <person name="Chen H."/>
            <person name="Zhou L."/>
            <person name="Ni X."/>
            <person name="Tian J."/>
            <person name="Zhou Y."/>
            <person name="Sheng Y."/>
            <person name="Liu T."/>
            <person name="Pan Y."/>
            <person name="Xia L."/>
            <person name="Li J."/>
            <person name="Zhao F."/>
            <person name="Cao W."/>
        </authorList>
    </citation>
    <scope>NUCLEOTIDE SEQUENCE</scope>
    <source>
        <strain evidence="1">Hyas-2018</strain>
    </source>
</reference>
<dbReference type="EMBL" id="CM023491">
    <property type="protein sequence ID" value="KAH6940751.1"/>
    <property type="molecule type" value="Genomic_DNA"/>
</dbReference>
<proteinExistence type="predicted"/>
<gene>
    <name evidence="1" type="ORF">HPB50_005923</name>
</gene>
<organism evidence="1 2">
    <name type="scientific">Hyalomma asiaticum</name>
    <name type="common">Tick</name>
    <dbReference type="NCBI Taxonomy" id="266040"/>
    <lineage>
        <taxon>Eukaryota</taxon>
        <taxon>Metazoa</taxon>
        <taxon>Ecdysozoa</taxon>
        <taxon>Arthropoda</taxon>
        <taxon>Chelicerata</taxon>
        <taxon>Arachnida</taxon>
        <taxon>Acari</taxon>
        <taxon>Parasitiformes</taxon>
        <taxon>Ixodida</taxon>
        <taxon>Ixodoidea</taxon>
        <taxon>Ixodidae</taxon>
        <taxon>Hyalomminae</taxon>
        <taxon>Hyalomma</taxon>
    </lineage>
</organism>
<protein>
    <submittedName>
        <fullName evidence="1">Uncharacterized protein</fullName>
    </submittedName>
</protein>
<accession>A0ACB7T3B3</accession>
<sequence>MHVINSRDFIAASTATPKESTTDGQEVWSANPTWWLHRIFGTNGPHSGSRSTVAPRKLQQWATGVTTARHTLL</sequence>